<comment type="caution">
    <text evidence="1">The sequence shown here is derived from an EMBL/GenBank/DDBJ whole genome shotgun (WGS) entry which is preliminary data.</text>
</comment>
<name>A0A9P5ZKF4_PLEER</name>
<accession>A0A9P5ZKF4</accession>
<organism evidence="1 2">
    <name type="scientific">Pleurotus eryngii</name>
    <name type="common">Boletus of the steppes</name>
    <dbReference type="NCBI Taxonomy" id="5323"/>
    <lineage>
        <taxon>Eukaryota</taxon>
        <taxon>Fungi</taxon>
        <taxon>Dikarya</taxon>
        <taxon>Basidiomycota</taxon>
        <taxon>Agaricomycotina</taxon>
        <taxon>Agaricomycetes</taxon>
        <taxon>Agaricomycetidae</taxon>
        <taxon>Agaricales</taxon>
        <taxon>Pleurotineae</taxon>
        <taxon>Pleurotaceae</taxon>
        <taxon>Pleurotus</taxon>
    </lineage>
</organism>
<keyword evidence="2" id="KW-1185">Reference proteome</keyword>
<evidence type="ECO:0000313" key="1">
    <source>
        <dbReference type="EMBL" id="KAF9489942.1"/>
    </source>
</evidence>
<dbReference type="AlphaFoldDB" id="A0A9P5ZKF4"/>
<sequence length="589" mass="67862">MASKRKQTMSSSLQTCTICSAEMHSRGMGSHRKKCERERDEAEETQHRLLSVSQPLSLAAMPADVEEGQRFSPLLLHDDPTMGIDDHHGYFNDSVDDLATLDAKLDDIKVEYHPHSKRPPAVIPFKNFFRQSPLPKPLNEPSAPLLTPPWNAGLKEEHVNMLLSLLGHCTKGDEQLTLGSSEDINHLWNLAAHRAPEDTIEVEYRGQEVEFKICLVKDTNLAFHFEWNSQQLYKFNGHDFIHFFDEPWTGNLLWNMEHWWGRGGWLVVVPKIFESVKDYSHVGCWVACADGQICRLFPLDAFHSQNYEEVDYTLALYVLFHKINKGIIQRDMICAPRNRCKRFLRMLVLRLLVKQRKDFSKLTLHTFDNGIFEDHLYVQLLEHIKALGRPAIVKLDTQIAAIPPWWGLNHFNTVSTISFNDGSKNYDISKIILFTCHNNLTKEEDEMYAGLRLHTEETISAGREAVEEFSALLQEYIEEALLAKNWNFLKNHLYMHLFDDIITKGVTWNYSTKPNEQMHGPLRRTYQCTNCRNIAPQILTKIHQVLVSEYLWQDIDNDDSAIAAAKEDTEVDIDKGKTKSSTTAILPTY</sequence>
<reference evidence="1" key="1">
    <citation type="submission" date="2020-11" db="EMBL/GenBank/DDBJ databases">
        <authorList>
            <consortium name="DOE Joint Genome Institute"/>
            <person name="Ahrendt S."/>
            <person name="Riley R."/>
            <person name="Andreopoulos W."/>
            <person name="Labutti K."/>
            <person name="Pangilinan J."/>
            <person name="Ruiz-Duenas F.J."/>
            <person name="Barrasa J.M."/>
            <person name="Sanchez-Garcia M."/>
            <person name="Camarero S."/>
            <person name="Miyauchi S."/>
            <person name="Serrano A."/>
            <person name="Linde D."/>
            <person name="Babiker R."/>
            <person name="Drula E."/>
            <person name="Ayuso-Fernandez I."/>
            <person name="Pacheco R."/>
            <person name="Padilla G."/>
            <person name="Ferreira P."/>
            <person name="Barriuso J."/>
            <person name="Kellner H."/>
            <person name="Castanera R."/>
            <person name="Alfaro M."/>
            <person name="Ramirez L."/>
            <person name="Pisabarro A.G."/>
            <person name="Kuo A."/>
            <person name="Tritt A."/>
            <person name="Lipzen A."/>
            <person name="He G."/>
            <person name="Yan M."/>
            <person name="Ng V."/>
            <person name="Cullen D."/>
            <person name="Martin F."/>
            <person name="Rosso M.-N."/>
            <person name="Henrissat B."/>
            <person name="Hibbett D."/>
            <person name="Martinez A.T."/>
            <person name="Grigoriev I.V."/>
        </authorList>
    </citation>
    <scope>NUCLEOTIDE SEQUENCE</scope>
    <source>
        <strain evidence="1">ATCC 90797</strain>
    </source>
</reference>
<dbReference type="Proteomes" id="UP000807025">
    <property type="component" value="Unassembled WGS sequence"/>
</dbReference>
<dbReference type="EMBL" id="MU154654">
    <property type="protein sequence ID" value="KAF9489942.1"/>
    <property type="molecule type" value="Genomic_DNA"/>
</dbReference>
<dbReference type="OrthoDB" id="3239511at2759"/>
<gene>
    <name evidence="1" type="ORF">BDN71DRAFT_1525498</name>
</gene>
<evidence type="ECO:0000313" key="2">
    <source>
        <dbReference type="Proteomes" id="UP000807025"/>
    </source>
</evidence>
<protein>
    <submittedName>
        <fullName evidence="1">Uncharacterized protein</fullName>
    </submittedName>
</protein>
<proteinExistence type="predicted"/>